<proteinExistence type="predicted"/>
<protein>
    <submittedName>
        <fullName evidence="1">Uncharacterized protein</fullName>
    </submittedName>
</protein>
<name>A0A521FBQ4_9SPHI</name>
<evidence type="ECO:0000313" key="2">
    <source>
        <dbReference type="Proteomes" id="UP000320300"/>
    </source>
</evidence>
<reference evidence="1 2" key="1">
    <citation type="submission" date="2017-05" db="EMBL/GenBank/DDBJ databases">
        <authorList>
            <person name="Varghese N."/>
            <person name="Submissions S."/>
        </authorList>
    </citation>
    <scope>NUCLEOTIDE SEQUENCE [LARGE SCALE GENOMIC DNA]</scope>
    <source>
        <strain evidence="1 2">DSM 19036</strain>
    </source>
</reference>
<gene>
    <name evidence="1" type="ORF">SAMN06265348_11161</name>
</gene>
<dbReference type="Proteomes" id="UP000320300">
    <property type="component" value="Unassembled WGS sequence"/>
</dbReference>
<keyword evidence="2" id="KW-1185">Reference proteome</keyword>
<evidence type="ECO:0000313" key="1">
    <source>
        <dbReference type="EMBL" id="SMO93556.1"/>
    </source>
</evidence>
<organism evidence="1 2">
    <name type="scientific">Pedobacter westerhofensis</name>
    <dbReference type="NCBI Taxonomy" id="425512"/>
    <lineage>
        <taxon>Bacteria</taxon>
        <taxon>Pseudomonadati</taxon>
        <taxon>Bacteroidota</taxon>
        <taxon>Sphingobacteriia</taxon>
        <taxon>Sphingobacteriales</taxon>
        <taxon>Sphingobacteriaceae</taxon>
        <taxon>Pedobacter</taxon>
    </lineage>
</organism>
<sequence>MYRILYQDLAGNFNISNAGTPMEMERSAFEIASAKYIIICIYDYQHKRTLFECLKYNLYWSIVNELVYENKQTA</sequence>
<dbReference type="RefSeq" id="WP_142530046.1">
    <property type="nucleotide sequence ID" value="NZ_CBCSJO010000001.1"/>
</dbReference>
<accession>A0A521FBQ4</accession>
<dbReference type="EMBL" id="FXTN01000011">
    <property type="protein sequence ID" value="SMO93556.1"/>
    <property type="molecule type" value="Genomic_DNA"/>
</dbReference>
<dbReference type="AlphaFoldDB" id="A0A521FBQ4"/>